<feature type="compositionally biased region" description="Basic and acidic residues" evidence="1">
    <location>
        <begin position="292"/>
        <end position="302"/>
    </location>
</feature>
<dbReference type="EMBL" id="CAMPGE010005020">
    <property type="protein sequence ID" value="CAI2363869.1"/>
    <property type="molecule type" value="Genomic_DNA"/>
</dbReference>
<dbReference type="Proteomes" id="UP001295684">
    <property type="component" value="Unassembled WGS sequence"/>
</dbReference>
<protein>
    <submittedName>
        <fullName evidence="2">Uncharacterized protein</fullName>
    </submittedName>
</protein>
<feature type="region of interest" description="Disordered" evidence="1">
    <location>
        <begin position="172"/>
        <end position="222"/>
    </location>
</feature>
<comment type="caution">
    <text evidence="2">The sequence shown here is derived from an EMBL/GenBank/DDBJ whole genome shotgun (WGS) entry which is preliminary data.</text>
</comment>
<accession>A0AAD1X7M1</accession>
<feature type="region of interest" description="Disordered" evidence="1">
    <location>
        <begin position="45"/>
        <end position="82"/>
    </location>
</feature>
<dbReference type="AlphaFoldDB" id="A0AAD1X7M1"/>
<reference evidence="2" key="1">
    <citation type="submission" date="2023-07" db="EMBL/GenBank/DDBJ databases">
        <authorList>
            <consortium name="AG Swart"/>
            <person name="Singh M."/>
            <person name="Singh A."/>
            <person name="Seah K."/>
            <person name="Emmerich C."/>
        </authorList>
    </citation>
    <scope>NUCLEOTIDE SEQUENCE</scope>
    <source>
        <strain evidence="2">DP1</strain>
    </source>
</reference>
<evidence type="ECO:0000256" key="1">
    <source>
        <dbReference type="SAM" id="MobiDB-lite"/>
    </source>
</evidence>
<feature type="compositionally biased region" description="Basic residues" evidence="1">
    <location>
        <begin position="46"/>
        <end position="63"/>
    </location>
</feature>
<keyword evidence="3" id="KW-1185">Reference proteome</keyword>
<evidence type="ECO:0000313" key="3">
    <source>
        <dbReference type="Proteomes" id="UP001295684"/>
    </source>
</evidence>
<feature type="compositionally biased region" description="Basic and acidic residues" evidence="1">
    <location>
        <begin position="193"/>
        <end position="207"/>
    </location>
</feature>
<gene>
    <name evidence="2" type="ORF">ECRASSUSDP1_LOCUS5209</name>
</gene>
<feature type="region of interest" description="Disordered" evidence="1">
    <location>
        <begin position="422"/>
        <end position="465"/>
    </location>
</feature>
<sequence length="565" mass="65679">MSSEEVFTEEDYSEEGDYSDIDYEELYQQVKAGMYKLSDFEGDWRKKGKVKPKKKPKKKKRKYTTPANKLFSANPVQDDEESDEVINSNCLHNEIECEEVEKSKDLSVFKRFLNLDKNNDTDGLEGLISQNLGEKIDKNKLAAKKIELKANLLKESQADSSNASALVGNRNEEFKTLEDPGTETEIVFIDPEEERKAKMAQKEEDKKRSHNTKKTMLNYNGNEAIKNRKRFIQSLNDQAKSDDSITLHEVQNLSVSRPLNYEEPIKSVEKIQEEINEILQKKEDDDYNPDDEGVHKVHDKLDVSDISYNDQTEEQKCCAAERSSQNCSSGTPLLQREELKRSYTYSLQANSCAEEESKVSEIEAGFNFLQENVEQVKADAEEVKKELEKEIYQEMDQKAEEIQRKLLEKQKRLAKLQKISDRIKRRRNQFHRKTKEGDLLKIKETKPKPPPKKNRLSSPKIEFGKMSTRKRQLLEQCIDSEERKEVRKMIAERDHRTMKKKLNEATLNPTQQSVSTSNLISTYDKEKESLYRKKSTKKLRKGSFKSIFSTKKSNKISKMFNRTGN</sequence>
<feature type="region of interest" description="Disordered" evidence="1">
    <location>
        <begin position="280"/>
        <end position="302"/>
    </location>
</feature>
<proteinExistence type="predicted"/>
<feature type="compositionally biased region" description="Basic and acidic residues" evidence="1">
    <location>
        <begin position="435"/>
        <end position="447"/>
    </location>
</feature>
<organism evidence="2 3">
    <name type="scientific">Euplotes crassus</name>
    <dbReference type="NCBI Taxonomy" id="5936"/>
    <lineage>
        <taxon>Eukaryota</taxon>
        <taxon>Sar</taxon>
        <taxon>Alveolata</taxon>
        <taxon>Ciliophora</taxon>
        <taxon>Intramacronucleata</taxon>
        <taxon>Spirotrichea</taxon>
        <taxon>Hypotrichia</taxon>
        <taxon>Euplotida</taxon>
        <taxon>Euplotidae</taxon>
        <taxon>Moneuplotes</taxon>
    </lineage>
</organism>
<evidence type="ECO:0000313" key="2">
    <source>
        <dbReference type="EMBL" id="CAI2363869.1"/>
    </source>
</evidence>
<name>A0AAD1X7M1_EUPCR</name>
<feature type="compositionally biased region" description="Basic residues" evidence="1">
    <location>
        <begin position="423"/>
        <end position="434"/>
    </location>
</feature>